<evidence type="ECO:0000259" key="1">
    <source>
        <dbReference type="PROSITE" id="PS50404"/>
    </source>
</evidence>
<dbReference type="EMBL" id="ML179525">
    <property type="protein sequence ID" value="THU85871.1"/>
    <property type="molecule type" value="Genomic_DNA"/>
</dbReference>
<protein>
    <recommendedName>
        <fullName evidence="1">GST N-terminal domain-containing protein</fullName>
    </recommendedName>
</protein>
<dbReference type="Proteomes" id="UP000297245">
    <property type="component" value="Unassembled WGS sequence"/>
</dbReference>
<dbReference type="InterPro" id="IPR004045">
    <property type="entry name" value="Glutathione_S-Trfase_N"/>
</dbReference>
<dbReference type="SUPFAM" id="SSF52833">
    <property type="entry name" value="Thioredoxin-like"/>
    <property type="match status" value="1"/>
</dbReference>
<name>A0A4S8LB59_DENBC</name>
<evidence type="ECO:0000313" key="2">
    <source>
        <dbReference type="EMBL" id="THU85871.1"/>
    </source>
</evidence>
<dbReference type="Pfam" id="PF22041">
    <property type="entry name" value="GST_C_7"/>
    <property type="match status" value="1"/>
</dbReference>
<accession>A0A4S8LB59</accession>
<feature type="domain" description="GST N-terminal" evidence="1">
    <location>
        <begin position="8"/>
        <end position="100"/>
    </location>
</feature>
<dbReference type="PROSITE" id="PS50404">
    <property type="entry name" value="GST_NTER"/>
    <property type="match status" value="1"/>
</dbReference>
<dbReference type="Gene3D" id="1.20.1050.10">
    <property type="match status" value="1"/>
</dbReference>
<reference evidence="2 3" key="1">
    <citation type="journal article" date="2019" name="Nat. Ecol. Evol.">
        <title>Megaphylogeny resolves global patterns of mushroom evolution.</title>
        <authorList>
            <person name="Varga T."/>
            <person name="Krizsan K."/>
            <person name="Foldi C."/>
            <person name="Dima B."/>
            <person name="Sanchez-Garcia M."/>
            <person name="Sanchez-Ramirez S."/>
            <person name="Szollosi G.J."/>
            <person name="Szarkandi J.G."/>
            <person name="Papp V."/>
            <person name="Albert L."/>
            <person name="Andreopoulos W."/>
            <person name="Angelini C."/>
            <person name="Antonin V."/>
            <person name="Barry K.W."/>
            <person name="Bougher N.L."/>
            <person name="Buchanan P."/>
            <person name="Buyck B."/>
            <person name="Bense V."/>
            <person name="Catcheside P."/>
            <person name="Chovatia M."/>
            <person name="Cooper J."/>
            <person name="Damon W."/>
            <person name="Desjardin D."/>
            <person name="Finy P."/>
            <person name="Geml J."/>
            <person name="Haridas S."/>
            <person name="Hughes K."/>
            <person name="Justo A."/>
            <person name="Karasinski D."/>
            <person name="Kautmanova I."/>
            <person name="Kiss B."/>
            <person name="Kocsube S."/>
            <person name="Kotiranta H."/>
            <person name="LaButti K.M."/>
            <person name="Lechner B.E."/>
            <person name="Liimatainen K."/>
            <person name="Lipzen A."/>
            <person name="Lukacs Z."/>
            <person name="Mihaltcheva S."/>
            <person name="Morgado L.N."/>
            <person name="Niskanen T."/>
            <person name="Noordeloos M.E."/>
            <person name="Ohm R.A."/>
            <person name="Ortiz-Santana B."/>
            <person name="Ovrebo C."/>
            <person name="Racz N."/>
            <person name="Riley R."/>
            <person name="Savchenko A."/>
            <person name="Shiryaev A."/>
            <person name="Soop K."/>
            <person name="Spirin V."/>
            <person name="Szebenyi C."/>
            <person name="Tomsovsky M."/>
            <person name="Tulloss R.E."/>
            <person name="Uehling J."/>
            <person name="Grigoriev I.V."/>
            <person name="Vagvolgyi C."/>
            <person name="Papp T."/>
            <person name="Martin F.M."/>
            <person name="Miettinen O."/>
            <person name="Hibbett D.S."/>
            <person name="Nagy L.G."/>
        </authorList>
    </citation>
    <scope>NUCLEOTIDE SEQUENCE [LARGE SCALE GENOMIC DNA]</scope>
    <source>
        <strain evidence="2 3">CBS 962.96</strain>
    </source>
</reference>
<gene>
    <name evidence="2" type="ORF">K435DRAFT_822303</name>
</gene>
<dbReference type="OrthoDB" id="4951845at2759"/>
<dbReference type="AlphaFoldDB" id="A0A4S8LB59"/>
<dbReference type="InterPro" id="IPR054416">
    <property type="entry name" value="GST_UstS-like_C"/>
</dbReference>
<sequence length="245" mass="28449">MLGDIGFDFLRVFYNTHVHSTPTLSYSLNFKGIPFKTVWIEYPDIEKTLKDLGIAACATKPDGKTPLYTLPAIYDPVTKTGLTESFAIAKYLDEKYPDKPTLVPRGTETLQKAYIDATMSKSDALWQFVLPKTTWSLNERSEEHFRRGKQTLSKTMEEMYPQGEKRKEEWKRLEEDFGQIDKWFGKEDILVMGEEGKVCFADFAFAGFVIWIRIVFGKESEEWKDVSGWQSGRWGRMIQTLEKYE</sequence>
<keyword evidence="3" id="KW-1185">Reference proteome</keyword>
<dbReference type="InterPro" id="IPR036249">
    <property type="entry name" value="Thioredoxin-like_sf"/>
</dbReference>
<proteinExistence type="predicted"/>
<evidence type="ECO:0000313" key="3">
    <source>
        <dbReference type="Proteomes" id="UP000297245"/>
    </source>
</evidence>
<dbReference type="Pfam" id="PF13409">
    <property type="entry name" value="GST_N_2"/>
    <property type="match status" value="1"/>
</dbReference>
<dbReference type="Gene3D" id="3.40.30.10">
    <property type="entry name" value="Glutaredoxin"/>
    <property type="match status" value="1"/>
</dbReference>
<organism evidence="2 3">
    <name type="scientific">Dendrothele bispora (strain CBS 962.96)</name>
    <dbReference type="NCBI Taxonomy" id="1314807"/>
    <lineage>
        <taxon>Eukaryota</taxon>
        <taxon>Fungi</taxon>
        <taxon>Dikarya</taxon>
        <taxon>Basidiomycota</taxon>
        <taxon>Agaricomycotina</taxon>
        <taxon>Agaricomycetes</taxon>
        <taxon>Agaricomycetidae</taxon>
        <taxon>Agaricales</taxon>
        <taxon>Agaricales incertae sedis</taxon>
        <taxon>Dendrothele</taxon>
    </lineage>
</organism>